<proteinExistence type="predicted"/>
<evidence type="ECO:0000313" key="1">
    <source>
        <dbReference type="EMBL" id="SVD92047.1"/>
    </source>
</evidence>
<name>A0A382Z952_9ZZZZ</name>
<sequence length="123" mass="14281">TNRKEIWEFDHRGQEVSHVALVKPPADQLYKTPPPRYGNRLDEISIILEEIREKDLTVPFDVFIPKTDYDLMVLTNGDSLLIHLIELGNQRVTFILIGEKGELTMPKFRVKSITSKYGERIFP</sequence>
<reference evidence="1" key="1">
    <citation type="submission" date="2018-05" db="EMBL/GenBank/DDBJ databases">
        <authorList>
            <person name="Lanie J.A."/>
            <person name="Ng W.-L."/>
            <person name="Kazmierczak K.M."/>
            <person name="Andrzejewski T.M."/>
            <person name="Davidsen T.M."/>
            <person name="Wayne K.J."/>
            <person name="Tettelin H."/>
            <person name="Glass J.I."/>
            <person name="Rusch D."/>
            <person name="Podicherti R."/>
            <person name="Tsui H.-C.T."/>
            <person name="Winkler M.E."/>
        </authorList>
    </citation>
    <scope>NUCLEOTIDE SEQUENCE</scope>
</reference>
<protein>
    <submittedName>
        <fullName evidence="1">Uncharacterized protein</fullName>
    </submittedName>
</protein>
<dbReference type="AlphaFoldDB" id="A0A382Z952"/>
<organism evidence="1">
    <name type="scientific">marine metagenome</name>
    <dbReference type="NCBI Taxonomy" id="408172"/>
    <lineage>
        <taxon>unclassified sequences</taxon>
        <taxon>metagenomes</taxon>
        <taxon>ecological metagenomes</taxon>
    </lineage>
</organism>
<feature type="non-terminal residue" evidence="1">
    <location>
        <position position="1"/>
    </location>
</feature>
<gene>
    <name evidence="1" type="ORF">METZ01_LOCUS444901</name>
</gene>
<accession>A0A382Z952</accession>
<dbReference type="EMBL" id="UINC01182046">
    <property type="protein sequence ID" value="SVD92047.1"/>
    <property type="molecule type" value="Genomic_DNA"/>
</dbReference>